<organism evidence="2 3">
    <name type="scientific">Mesonia ostreae</name>
    <dbReference type="NCBI Taxonomy" id="861110"/>
    <lineage>
        <taxon>Bacteria</taxon>
        <taxon>Pseudomonadati</taxon>
        <taxon>Bacteroidota</taxon>
        <taxon>Flavobacteriia</taxon>
        <taxon>Flavobacteriales</taxon>
        <taxon>Flavobacteriaceae</taxon>
        <taxon>Mesonia</taxon>
    </lineage>
</organism>
<gene>
    <name evidence="2" type="ORF">RLT85_14335</name>
</gene>
<comment type="caution">
    <text evidence="2">The sequence shown here is derived from an EMBL/GenBank/DDBJ whole genome shotgun (WGS) entry which is preliminary data.</text>
</comment>
<name>A0ABU2KM58_9FLAO</name>
<keyword evidence="1" id="KW-0732">Signal</keyword>
<dbReference type="Proteomes" id="UP001182991">
    <property type="component" value="Unassembled WGS sequence"/>
</dbReference>
<evidence type="ECO:0000256" key="1">
    <source>
        <dbReference type="SAM" id="SignalP"/>
    </source>
</evidence>
<sequence length="312" mass="35065">MRQVIWTIMTISFCVAASFSAQAQQDAQYTQYMYNTLSVNPAYAGSREVLSAVLLHRSQWVGVDGAPTTQTLSAHTPIAKNLMGIGLNINHDAISPSRETYIDASYSYGIQLGRESQLNFGLNAGAHILDVDYSKLNIYDSSDPNFQTNVENKFSPQFGLGALLFLEKYYVGLSVPRILETKHYEQSNNSNSNSIARERISYYLMGGYVFDLSEDVKLKPTLLTKITAGAPLQIDVSANFLLYEKLTLGAAYRWDAAVSGLVAFQFSDSWMLGFAYDADTTTYTKYNDGSFEVFLRFELFKKYNKMLTLRFF</sequence>
<dbReference type="Pfam" id="PF11751">
    <property type="entry name" value="PorP_SprF"/>
    <property type="match status" value="1"/>
</dbReference>
<accession>A0ABU2KM58</accession>
<protein>
    <submittedName>
        <fullName evidence="2">Type IX secretion system membrane protein PorP/SprF</fullName>
    </submittedName>
</protein>
<dbReference type="NCBIfam" id="TIGR03519">
    <property type="entry name" value="T9SS_PorP_fam"/>
    <property type="match status" value="1"/>
</dbReference>
<feature type="signal peptide" evidence="1">
    <location>
        <begin position="1"/>
        <end position="23"/>
    </location>
</feature>
<evidence type="ECO:0000313" key="3">
    <source>
        <dbReference type="Proteomes" id="UP001182991"/>
    </source>
</evidence>
<feature type="chain" id="PRO_5046785589" evidence="1">
    <location>
        <begin position="24"/>
        <end position="312"/>
    </location>
</feature>
<dbReference type="RefSeq" id="WP_311402735.1">
    <property type="nucleotide sequence ID" value="NZ_JAVRBG010000020.1"/>
</dbReference>
<keyword evidence="3" id="KW-1185">Reference proteome</keyword>
<evidence type="ECO:0000313" key="2">
    <source>
        <dbReference type="EMBL" id="MDT0295807.1"/>
    </source>
</evidence>
<dbReference type="InterPro" id="IPR019861">
    <property type="entry name" value="PorP/SprF_Bacteroidetes"/>
</dbReference>
<dbReference type="EMBL" id="JAVRBG010000020">
    <property type="protein sequence ID" value="MDT0295807.1"/>
    <property type="molecule type" value="Genomic_DNA"/>
</dbReference>
<proteinExistence type="predicted"/>
<reference evidence="3" key="1">
    <citation type="submission" date="2023-07" db="EMBL/GenBank/DDBJ databases">
        <title>Isolating and identifying novel microbial strains from the Mariana Trench.</title>
        <authorList>
            <person name="Fu H."/>
        </authorList>
    </citation>
    <scope>NUCLEOTIDE SEQUENCE [LARGE SCALE GENOMIC DNA]</scope>
    <source>
        <strain evidence="3">T-y2</strain>
    </source>
</reference>